<name>A0A811QVR2_9POAL</name>
<evidence type="ECO:0000313" key="2">
    <source>
        <dbReference type="Proteomes" id="UP000604825"/>
    </source>
</evidence>
<dbReference type="EMBL" id="CAJGYO010000011">
    <property type="protein sequence ID" value="CAD6260398.1"/>
    <property type="molecule type" value="Genomic_DNA"/>
</dbReference>
<protein>
    <submittedName>
        <fullName evidence="1">Uncharacterized protein</fullName>
    </submittedName>
</protein>
<sequence>MEGRVPRVHYRLIEVQACACDLLTVGLETFETVPRAMIQSSGDNKEAQQSNHCLPMSFTQAWLQGFNQEKQSMCTREELEREEGVTRIFRTLPSHVGVHTNPWYCKQVE</sequence>
<reference evidence="1" key="1">
    <citation type="submission" date="2020-10" db="EMBL/GenBank/DDBJ databases">
        <authorList>
            <person name="Han B."/>
            <person name="Lu T."/>
            <person name="Zhao Q."/>
            <person name="Huang X."/>
            <person name="Zhao Y."/>
        </authorList>
    </citation>
    <scope>NUCLEOTIDE SEQUENCE</scope>
</reference>
<dbReference type="Proteomes" id="UP000604825">
    <property type="component" value="Unassembled WGS sequence"/>
</dbReference>
<dbReference type="AlphaFoldDB" id="A0A811QVR2"/>
<comment type="caution">
    <text evidence="1">The sequence shown here is derived from an EMBL/GenBank/DDBJ whole genome shotgun (WGS) entry which is preliminary data.</text>
</comment>
<accession>A0A811QVR2</accession>
<keyword evidence="2" id="KW-1185">Reference proteome</keyword>
<proteinExistence type="predicted"/>
<evidence type="ECO:0000313" key="1">
    <source>
        <dbReference type="EMBL" id="CAD6260398.1"/>
    </source>
</evidence>
<gene>
    <name evidence="1" type="ORF">NCGR_LOCUS43832</name>
</gene>
<organism evidence="1 2">
    <name type="scientific">Miscanthus lutarioriparius</name>
    <dbReference type="NCBI Taxonomy" id="422564"/>
    <lineage>
        <taxon>Eukaryota</taxon>
        <taxon>Viridiplantae</taxon>
        <taxon>Streptophyta</taxon>
        <taxon>Embryophyta</taxon>
        <taxon>Tracheophyta</taxon>
        <taxon>Spermatophyta</taxon>
        <taxon>Magnoliopsida</taxon>
        <taxon>Liliopsida</taxon>
        <taxon>Poales</taxon>
        <taxon>Poaceae</taxon>
        <taxon>PACMAD clade</taxon>
        <taxon>Panicoideae</taxon>
        <taxon>Andropogonodae</taxon>
        <taxon>Andropogoneae</taxon>
        <taxon>Saccharinae</taxon>
        <taxon>Miscanthus</taxon>
    </lineage>
</organism>